<feature type="region of interest" description="Disordered" evidence="1">
    <location>
        <begin position="299"/>
        <end position="320"/>
    </location>
</feature>
<comment type="caution">
    <text evidence="3">The sequence shown here is derived from an EMBL/GenBank/DDBJ whole genome shotgun (WGS) entry which is preliminary data.</text>
</comment>
<accession>A0A9P4NN22</accession>
<organism evidence="3 4">
    <name type="scientific">Tothia fuscella</name>
    <dbReference type="NCBI Taxonomy" id="1048955"/>
    <lineage>
        <taxon>Eukaryota</taxon>
        <taxon>Fungi</taxon>
        <taxon>Dikarya</taxon>
        <taxon>Ascomycota</taxon>
        <taxon>Pezizomycotina</taxon>
        <taxon>Dothideomycetes</taxon>
        <taxon>Pleosporomycetidae</taxon>
        <taxon>Venturiales</taxon>
        <taxon>Cylindrosympodiaceae</taxon>
        <taxon>Tothia</taxon>
    </lineage>
</organism>
<feature type="compositionally biased region" description="Polar residues" evidence="1">
    <location>
        <begin position="65"/>
        <end position="77"/>
    </location>
</feature>
<dbReference type="PANTHER" id="PTHR12722">
    <property type="entry name" value="XAP-5 PROTEIN-RELATED"/>
    <property type="match status" value="1"/>
</dbReference>
<protein>
    <submittedName>
        <fullName evidence="3">XAP5-domain-containing protein</fullName>
    </submittedName>
</protein>
<evidence type="ECO:0000313" key="4">
    <source>
        <dbReference type="Proteomes" id="UP000800235"/>
    </source>
</evidence>
<dbReference type="InterPro" id="IPR048337">
    <property type="entry name" value="FAM50A/XAP5_C"/>
</dbReference>
<dbReference type="GO" id="GO:0006325">
    <property type="term" value="P:chromatin organization"/>
    <property type="evidence" value="ECO:0007669"/>
    <property type="project" value="TreeGrafter"/>
</dbReference>
<keyword evidence="4" id="KW-1185">Reference proteome</keyword>
<feature type="compositionally biased region" description="Basic residues" evidence="1">
    <location>
        <begin position="79"/>
        <end position="88"/>
    </location>
</feature>
<gene>
    <name evidence="3" type="ORF">EJ08DRAFT_591694</name>
</gene>
<feature type="domain" description="FAM50A/XAP5 C-terminal" evidence="2">
    <location>
        <begin position="183"/>
        <end position="361"/>
    </location>
</feature>
<proteinExistence type="predicted"/>
<dbReference type="GO" id="GO:0005634">
    <property type="term" value="C:nucleus"/>
    <property type="evidence" value="ECO:0007669"/>
    <property type="project" value="InterPro"/>
</dbReference>
<name>A0A9P4NN22_9PEZI</name>
<dbReference type="InterPro" id="IPR007005">
    <property type="entry name" value="XAP5"/>
</dbReference>
<evidence type="ECO:0000313" key="3">
    <source>
        <dbReference type="EMBL" id="KAF2428814.1"/>
    </source>
</evidence>
<feature type="region of interest" description="Disordered" evidence="1">
    <location>
        <begin position="52"/>
        <end position="146"/>
    </location>
</feature>
<sequence length="374" mass="41351">MSGSNSPSPAISGANTPNRFAAQNATIDDLAKPVSEGLVTLQDYRKRRLEAIEQKKMGKLGSPASGASTPGTMTPTLQPKKKVKKNVAKGKLSFGLDDEDDDTSGLSAAPTPRSTSKTPDDRTPNEDCSDTNTTLLPKKKLGPRSGVTFIPKARTKAALLQEAQTREKLRKEFLVMQEAVKNTEMMIPFVFYDGTNTPGGVCKVKKGDHIWLFLDKARKVGAELGVGGDKGRREWARVSVDDLMLVKGEVIIPHHYEFHYFIVNRTIGFTGPLFPYSPEPTAATPTISINEEIDLSTYNPISTPGKKEAPKPIVPDEELEGYNDDPGLTKVVDRRWYERNKHIFPASVWEEFDPTKDYSKGIRKDQEGNSFFFS</sequence>
<evidence type="ECO:0000256" key="1">
    <source>
        <dbReference type="SAM" id="MobiDB-lite"/>
    </source>
</evidence>
<dbReference type="Proteomes" id="UP000800235">
    <property type="component" value="Unassembled WGS sequence"/>
</dbReference>
<dbReference type="PANTHER" id="PTHR12722:SF0">
    <property type="entry name" value="PROTEIN FAM50A"/>
    <property type="match status" value="1"/>
</dbReference>
<evidence type="ECO:0000259" key="2">
    <source>
        <dbReference type="Pfam" id="PF04921"/>
    </source>
</evidence>
<dbReference type="Pfam" id="PF04921">
    <property type="entry name" value="XAP5"/>
    <property type="match status" value="1"/>
</dbReference>
<dbReference type="EMBL" id="MU007052">
    <property type="protein sequence ID" value="KAF2428814.1"/>
    <property type="molecule type" value="Genomic_DNA"/>
</dbReference>
<dbReference type="OrthoDB" id="1562195at2759"/>
<reference evidence="3" key="1">
    <citation type="journal article" date="2020" name="Stud. Mycol.">
        <title>101 Dothideomycetes genomes: a test case for predicting lifestyles and emergence of pathogens.</title>
        <authorList>
            <person name="Haridas S."/>
            <person name="Albert R."/>
            <person name="Binder M."/>
            <person name="Bloem J."/>
            <person name="Labutti K."/>
            <person name="Salamov A."/>
            <person name="Andreopoulos B."/>
            <person name="Baker S."/>
            <person name="Barry K."/>
            <person name="Bills G."/>
            <person name="Bluhm B."/>
            <person name="Cannon C."/>
            <person name="Castanera R."/>
            <person name="Culley D."/>
            <person name="Daum C."/>
            <person name="Ezra D."/>
            <person name="Gonzalez J."/>
            <person name="Henrissat B."/>
            <person name="Kuo A."/>
            <person name="Liang C."/>
            <person name="Lipzen A."/>
            <person name="Lutzoni F."/>
            <person name="Magnuson J."/>
            <person name="Mondo S."/>
            <person name="Nolan M."/>
            <person name="Ohm R."/>
            <person name="Pangilinan J."/>
            <person name="Park H.-J."/>
            <person name="Ramirez L."/>
            <person name="Alfaro M."/>
            <person name="Sun H."/>
            <person name="Tritt A."/>
            <person name="Yoshinaga Y."/>
            <person name="Zwiers L.-H."/>
            <person name="Turgeon B."/>
            <person name="Goodwin S."/>
            <person name="Spatafora J."/>
            <person name="Crous P."/>
            <person name="Grigoriev I."/>
        </authorList>
    </citation>
    <scope>NUCLEOTIDE SEQUENCE</scope>
    <source>
        <strain evidence="3">CBS 130266</strain>
    </source>
</reference>
<dbReference type="AlphaFoldDB" id="A0A9P4NN22"/>